<keyword evidence="3" id="KW-1185">Reference proteome</keyword>
<dbReference type="AlphaFoldDB" id="A0A1I4UU88"/>
<organism evidence="2 3">
    <name type="scientific">Marinobacter pelagius</name>
    <dbReference type="NCBI Taxonomy" id="379482"/>
    <lineage>
        <taxon>Bacteria</taxon>
        <taxon>Pseudomonadati</taxon>
        <taxon>Pseudomonadota</taxon>
        <taxon>Gammaproteobacteria</taxon>
        <taxon>Pseudomonadales</taxon>
        <taxon>Marinobacteraceae</taxon>
        <taxon>Marinobacter</taxon>
    </lineage>
</organism>
<sequence>MKEENTTEHSPSLPGGLISVDQWKQPEMSVQRTLKDAIRHLTAQLRAGMSSDEEPFQSLDDLPSLTDKQIQHIAPHPDFTALAGALLDSLAELRESETLRREVAVVAAPPFSGVREALVRLPGLGAVSADAESWHLVAPPDNLLMNRQDACRWWDEQDLTGPWVIPELADFWLRHTSGFALISELFQRMVSGRVGPGLVGCSSWCWQFWESYLPDAHLGPLTPAPLDAERLGQWLEYLAASRDGRAITARMTDDGLYVLPVENPPDAEKRKHSGFLRDLATASRGIPGVALAIWQRSLRARPEDEMEEDPDSQTRGPGGRSCWVVPLDQLSLPSMPQSSDRSIGFILHALLLHDGLDEERIALVTGVGEPELQLALSRLARADVVYEGEASGRWHVTPLGYPTVRRHLQSWGYPVDGF</sequence>
<feature type="region of interest" description="Disordered" evidence="1">
    <location>
        <begin position="301"/>
        <end position="320"/>
    </location>
</feature>
<dbReference type="EMBL" id="FOUR01000003">
    <property type="protein sequence ID" value="SFM92542.1"/>
    <property type="molecule type" value="Genomic_DNA"/>
</dbReference>
<dbReference type="Proteomes" id="UP000199339">
    <property type="component" value="Unassembled WGS sequence"/>
</dbReference>
<proteinExistence type="predicted"/>
<dbReference type="OrthoDB" id="258935at2"/>
<gene>
    <name evidence="2" type="ORF">SAMN04487961_1580</name>
</gene>
<evidence type="ECO:0000256" key="1">
    <source>
        <dbReference type="SAM" id="MobiDB-lite"/>
    </source>
</evidence>
<accession>A0A1I4UU88</accession>
<name>A0A1I4UU88_9GAMM</name>
<evidence type="ECO:0000313" key="2">
    <source>
        <dbReference type="EMBL" id="SFM92542.1"/>
    </source>
</evidence>
<reference evidence="3" key="1">
    <citation type="submission" date="2016-10" db="EMBL/GenBank/DDBJ databases">
        <authorList>
            <person name="Varghese N."/>
            <person name="Submissions S."/>
        </authorList>
    </citation>
    <scope>NUCLEOTIDE SEQUENCE [LARGE SCALE GENOMIC DNA]</scope>
    <source>
        <strain evidence="3">CGMCC 1.6775</strain>
    </source>
</reference>
<dbReference type="RefSeq" id="WP_092001302.1">
    <property type="nucleotide sequence ID" value="NZ_FOUR01000003.1"/>
</dbReference>
<protein>
    <submittedName>
        <fullName evidence="2">Uncharacterized protein</fullName>
    </submittedName>
</protein>
<evidence type="ECO:0000313" key="3">
    <source>
        <dbReference type="Proteomes" id="UP000199339"/>
    </source>
</evidence>